<dbReference type="InParanoid" id="D3B0T2"/>
<dbReference type="RefSeq" id="XP_020437016.1">
    <property type="nucleotide sequence ID" value="XM_020572899.1"/>
</dbReference>
<accession>D3B0T2</accession>
<dbReference type="GeneID" id="31357425"/>
<dbReference type="InterPro" id="IPR011990">
    <property type="entry name" value="TPR-like_helical_dom_sf"/>
</dbReference>
<evidence type="ECO:0000313" key="5">
    <source>
        <dbReference type="Proteomes" id="UP000001396"/>
    </source>
</evidence>
<reference evidence="4 5" key="1">
    <citation type="journal article" date="2011" name="Genome Res.">
        <title>Phylogeny-wide analysis of social amoeba genomes highlights ancient origins for complex intercellular communication.</title>
        <authorList>
            <person name="Heidel A.J."/>
            <person name="Lawal H.M."/>
            <person name="Felder M."/>
            <person name="Schilde C."/>
            <person name="Helps N.R."/>
            <person name="Tunggal B."/>
            <person name="Rivero F."/>
            <person name="John U."/>
            <person name="Schleicher M."/>
            <person name="Eichinger L."/>
            <person name="Platzer M."/>
            <person name="Noegel A.A."/>
            <person name="Schaap P."/>
            <person name="Gloeckner G."/>
        </authorList>
    </citation>
    <scope>NUCLEOTIDE SEQUENCE [LARGE SCALE GENOMIC DNA]</scope>
    <source>
        <strain evidence="5">ATCC 26659 / Pp 5 / PN500</strain>
    </source>
</reference>
<dbReference type="EMBL" id="ADBJ01000008">
    <property type="protein sequence ID" value="EFA84906.1"/>
    <property type="molecule type" value="Genomic_DNA"/>
</dbReference>
<evidence type="ECO:0000256" key="2">
    <source>
        <dbReference type="SAM" id="Coils"/>
    </source>
</evidence>
<dbReference type="GO" id="GO:0006364">
    <property type="term" value="P:rRNA processing"/>
    <property type="evidence" value="ECO:0007669"/>
    <property type="project" value="UniProtKB-KW"/>
</dbReference>
<proteinExistence type="predicted"/>
<keyword evidence="1" id="KW-0698">rRNA processing</keyword>
<dbReference type="PANTHER" id="PTHR23270:SF10">
    <property type="entry name" value="PROTEIN RRP5 HOMOLOG"/>
    <property type="match status" value="1"/>
</dbReference>
<feature type="coiled-coil region" evidence="2">
    <location>
        <begin position="614"/>
        <end position="645"/>
    </location>
</feature>
<dbReference type="AlphaFoldDB" id="D3B0T2"/>
<keyword evidence="2" id="KW-0175">Coiled coil</keyword>
<dbReference type="GO" id="GO:0032040">
    <property type="term" value="C:small-subunit processome"/>
    <property type="evidence" value="ECO:0007669"/>
    <property type="project" value="TreeGrafter"/>
</dbReference>
<dbReference type="Proteomes" id="UP000001396">
    <property type="component" value="Unassembled WGS sequence"/>
</dbReference>
<comment type="caution">
    <text evidence="4">The sequence shown here is derived from an EMBL/GenBank/DDBJ whole genome shotgun (WGS) entry which is preliminary data.</text>
</comment>
<feature type="compositionally biased region" description="Low complexity" evidence="3">
    <location>
        <begin position="555"/>
        <end position="565"/>
    </location>
</feature>
<feature type="compositionally biased region" description="Low complexity" evidence="3">
    <location>
        <begin position="587"/>
        <end position="598"/>
    </location>
</feature>
<feature type="region of interest" description="Disordered" evidence="3">
    <location>
        <begin position="549"/>
        <end position="605"/>
    </location>
</feature>
<protein>
    <submittedName>
        <fullName evidence="4">HAT repeat-containing protein</fullName>
    </submittedName>
</protein>
<keyword evidence="5" id="KW-1185">Reference proteome</keyword>
<evidence type="ECO:0000313" key="4">
    <source>
        <dbReference type="EMBL" id="EFA84906.1"/>
    </source>
</evidence>
<dbReference type="FunCoup" id="D3B0T2">
    <property type="interactions" value="1"/>
</dbReference>
<evidence type="ECO:0000256" key="3">
    <source>
        <dbReference type="SAM" id="MobiDB-lite"/>
    </source>
</evidence>
<dbReference type="GO" id="GO:0003723">
    <property type="term" value="F:RNA binding"/>
    <property type="evidence" value="ECO:0007669"/>
    <property type="project" value="TreeGrafter"/>
</dbReference>
<dbReference type="InterPro" id="IPR045209">
    <property type="entry name" value="Rrp5"/>
</dbReference>
<evidence type="ECO:0000256" key="1">
    <source>
        <dbReference type="ARBA" id="ARBA00022552"/>
    </source>
</evidence>
<gene>
    <name evidence="4" type="ORF">PPL_01899</name>
</gene>
<dbReference type="PANTHER" id="PTHR23270">
    <property type="entry name" value="PROGRAMMED CELL DEATH PROTEIN 11 PRE-RRNA PROCESSING PROTEIN RRP5"/>
    <property type="match status" value="1"/>
</dbReference>
<organism evidence="4 5">
    <name type="scientific">Heterostelium pallidum (strain ATCC 26659 / Pp 5 / PN500)</name>
    <name type="common">Cellular slime mold</name>
    <name type="synonym">Polysphondylium pallidum</name>
    <dbReference type="NCBI Taxonomy" id="670386"/>
    <lineage>
        <taxon>Eukaryota</taxon>
        <taxon>Amoebozoa</taxon>
        <taxon>Evosea</taxon>
        <taxon>Eumycetozoa</taxon>
        <taxon>Dictyostelia</taxon>
        <taxon>Acytosteliales</taxon>
        <taxon>Acytosteliaceae</taxon>
        <taxon>Heterostelium</taxon>
    </lineage>
</organism>
<dbReference type="SUPFAM" id="SSF48452">
    <property type="entry name" value="TPR-like"/>
    <property type="match status" value="2"/>
</dbReference>
<name>D3B0T2_HETP5</name>
<sequence length="936" mass="107087">MSAKSKLKSKTTETSATYNVVKKKSTVVKPTTTATTITTKKTTTTKNEGLVGKSIDIEIKKHQTQNEWLDFSYSHEGEKLFGRIHVTEAEEIDNPLDSIMKQLEERDINTLKATVTSVDLLNRSIQVNAFDRTNLNQPIQPATTATKQQKIPVWSIGRSSNQSNDLIVIVNRNTIGLIDIMSNFATADSYYQCLRTPFKQLYCQAQSRIDANTIRLKLDNTNATTATTQFKVEVDKTTIAMVKQIGTLSMKLVLPGNMPAELKAVDVSPNLYTHPFSIYSEGDLLDVKILSRSATSGILVGTCDLSTKFNPIHTKKPELKRKRINLNTTTDTTTTPAAKNTLNFAGYAYITAIYKDMVRLMLSTNMDGVMMMESVPELFRPYLAVGRHVAVCGQHSAAAADKSTNEIQVTLNHNNYKINEKDVALLSVTGFTKTAMTVCIVGNPKTRGLIYPNGLDGPTAEQVQTIEQIQEQYKPGDILIGRCKKLNTPKNPLYRFSAKESDLEGVDLEKVSRPTWSVEDEPDQPYTINKYKSVDIELVKSQLESIVTETTESNKPVQKPQQQQQWETADFESLSKKRKQPEETTNKIKITKQQQQQEIEAEEDIIEEDDIVDAKKHKQEKKKSKHQIEQDIKEKEDLLSDHNIQPESSQDFERVLLGSPNSSFIWVKYMSFYLGLNEIHKAREIGERALKKIIPTEVLELRNVWIALFNLENMYGSKDSLLKLFQKAIQYQDPKTMYFSIVNILEATSKFDAEEEYFKMFFKKFRHSAKVWCRYGEFLIRANKVDLFHQILKRATESLPKRKQVEVISKFGQLEFKLGEAERGRTIFEGMVSSYPTRTDLWNVYLDMEIKLFNEHIKQQQDSSNNNSMTNQQLQQQQSIIKRIRQLFERTITLKTSDRNIKQFFKRYLQFEKDNGDQQSIEHVKQSALAYVEDLN</sequence>
<dbReference type="InterPro" id="IPR003107">
    <property type="entry name" value="HAT"/>
</dbReference>
<dbReference type="Gene3D" id="1.25.40.10">
    <property type="entry name" value="Tetratricopeptide repeat domain"/>
    <property type="match status" value="1"/>
</dbReference>
<dbReference type="STRING" id="670386.D3B0T2"/>
<dbReference type="Pfam" id="PF23240">
    <property type="entry name" value="HAT_PRP39_N"/>
    <property type="match status" value="1"/>
</dbReference>
<dbReference type="SMART" id="SM00386">
    <property type="entry name" value="HAT"/>
    <property type="match status" value="5"/>
</dbReference>